<dbReference type="PANTHER" id="PTHR12715">
    <property type="entry name" value="TRANSPORTER, DRUG/METABOLITE EXPORTER FAMILY"/>
    <property type="match status" value="1"/>
</dbReference>
<feature type="transmembrane region" description="Helical" evidence="3">
    <location>
        <begin position="69"/>
        <end position="86"/>
    </location>
</feature>
<dbReference type="RefSeq" id="WP_172592604.1">
    <property type="nucleotide sequence ID" value="NZ_JANSKN010000012.1"/>
</dbReference>
<evidence type="ECO:0000256" key="2">
    <source>
        <dbReference type="ARBA" id="ARBA00007362"/>
    </source>
</evidence>
<accession>A0ABT4BHR2</accession>
<keyword evidence="3" id="KW-0472">Membrane</keyword>
<organism evidence="5 6">
    <name type="scientific">Staphylococcus pettenkoferi</name>
    <dbReference type="NCBI Taxonomy" id="170573"/>
    <lineage>
        <taxon>Bacteria</taxon>
        <taxon>Bacillati</taxon>
        <taxon>Bacillota</taxon>
        <taxon>Bacilli</taxon>
        <taxon>Bacillales</taxon>
        <taxon>Staphylococcaceae</taxon>
        <taxon>Staphylococcus</taxon>
    </lineage>
</organism>
<dbReference type="InterPro" id="IPR052756">
    <property type="entry name" value="Alkyne_AA_exporter"/>
</dbReference>
<feature type="transmembrane region" description="Helical" evidence="3">
    <location>
        <begin position="92"/>
        <end position="114"/>
    </location>
</feature>
<feature type="domain" description="EamA" evidence="4">
    <location>
        <begin position="10"/>
        <end position="141"/>
    </location>
</feature>
<dbReference type="InterPro" id="IPR000620">
    <property type="entry name" value="EamA_dom"/>
</dbReference>
<comment type="caution">
    <text evidence="5">The sequence shown here is derived from an EMBL/GenBank/DDBJ whole genome shotgun (WGS) entry which is preliminary data.</text>
</comment>
<proteinExistence type="inferred from homology"/>
<comment type="similarity">
    <text evidence="2">Belongs to the EamA transporter family.</text>
</comment>
<evidence type="ECO:0000313" key="6">
    <source>
        <dbReference type="Proteomes" id="UP001072952"/>
    </source>
</evidence>
<protein>
    <submittedName>
        <fullName evidence="5">DMT family transporter</fullName>
    </submittedName>
</protein>
<keyword evidence="6" id="KW-1185">Reference proteome</keyword>
<feature type="transmembrane region" description="Helical" evidence="3">
    <location>
        <begin position="126"/>
        <end position="142"/>
    </location>
</feature>
<sequence>MSNLKYRKSIIFAFALTIVLWASAFPMIKVALHDFKAIDLATLRLLIGALILFTFAVVRKLPLPQVKDIPVILLLGFCGFTVYHTALGIGEYYVSAGVASLLVSTTPIFSALLAKVFLKERFSTKAWIGSLIAFIGVGFISLGDHHKLNVALIGVVLILLASFGESIYFAFQKYYLDKYGFIPFTIYTIIAGALFMVIFLPDSVHQIPHANVISIMAVVYLGIFPTVIPYICLAYTINKVGVSDATISLYLTPAIALILAFILVGEIPTLLALLGGIVILVGVTLTSLNTESQ</sequence>
<dbReference type="EMBL" id="JANSLD010000003">
    <property type="protein sequence ID" value="MCY1582164.1"/>
    <property type="molecule type" value="Genomic_DNA"/>
</dbReference>
<feature type="transmembrane region" description="Helical" evidence="3">
    <location>
        <begin position="212"/>
        <end position="235"/>
    </location>
</feature>
<dbReference type="SUPFAM" id="SSF103481">
    <property type="entry name" value="Multidrug resistance efflux transporter EmrE"/>
    <property type="match status" value="2"/>
</dbReference>
<evidence type="ECO:0000256" key="1">
    <source>
        <dbReference type="ARBA" id="ARBA00004127"/>
    </source>
</evidence>
<reference evidence="5" key="2">
    <citation type="submission" date="2022-08" db="EMBL/GenBank/DDBJ databases">
        <authorList>
            <person name="Magnan C."/>
        </authorList>
    </citation>
    <scope>NUCLEOTIDE SEQUENCE</scope>
    <source>
        <strain evidence="5">NSP012P</strain>
    </source>
</reference>
<dbReference type="Proteomes" id="UP001072952">
    <property type="component" value="Unassembled WGS sequence"/>
</dbReference>
<keyword evidence="3" id="KW-1133">Transmembrane helix</keyword>
<name>A0ABT4BHR2_9STAP</name>
<feature type="transmembrane region" description="Helical" evidence="3">
    <location>
        <begin position="270"/>
        <end position="288"/>
    </location>
</feature>
<keyword evidence="3" id="KW-0812">Transmembrane</keyword>
<evidence type="ECO:0000259" key="4">
    <source>
        <dbReference type="Pfam" id="PF00892"/>
    </source>
</evidence>
<feature type="transmembrane region" description="Helical" evidence="3">
    <location>
        <begin position="181"/>
        <end position="200"/>
    </location>
</feature>
<dbReference type="Pfam" id="PF00892">
    <property type="entry name" value="EamA"/>
    <property type="match status" value="2"/>
</dbReference>
<dbReference type="PANTHER" id="PTHR12715:SF4">
    <property type="entry name" value="EAMA DOMAIN-CONTAINING PROTEIN"/>
    <property type="match status" value="1"/>
</dbReference>
<feature type="transmembrane region" description="Helical" evidence="3">
    <location>
        <begin position="40"/>
        <end position="57"/>
    </location>
</feature>
<feature type="domain" description="EamA" evidence="4">
    <location>
        <begin position="153"/>
        <end position="287"/>
    </location>
</feature>
<gene>
    <name evidence="5" type="ORF">NW133_01190</name>
</gene>
<comment type="subcellular location">
    <subcellularLocation>
        <location evidence="1">Endomembrane system</location>
        <topology evidence="1">Multi-pass membrane protein</topology>
    </subcellularLocation>
</comment>
<evidence type="ECO:0000313" key="5">
    <source>
        <dbReference type="EMBL" id="MCY1582164.1"/>
    </source>
</evidence>
<dbReference type="InterPro" id="IPR037185">
    <property type="entry name" value="EmrE-like"/>
</dbReference>
<feature type="transmembrane region" description="Helical" evidence="3">
    <location>
        <begin position="148"/>
        <end position="169"/>
    </location>
</feature>
<feature type="transmembrane region" description="Helical" evidence="3">
    <location>
        <begin position="247"/>
        <end position="264"/>
    </location>
</feature>
<reference evidence="5" key="1">
    <citation type="journal article" date="2022" name="Int. J. Mol. Sci.">
        <title>Phenotypic and Genotypic Virulence Characterisation of Staphylococcus pettenkoferi Strains Isolated from Human Bloodstream and Diabetic Foot Infections.</title>
        <authorList>
            <person name="Magnan C."/>
            <person name="Ahmad-Mansour N."/>
            <person name="Pouget C."/>
            <person name="Morsli M."/>
            <person name="Huc-Brandt S."/>
            <person name="Pantel A."/>
            <person name="Dunyach-Remy C."/>
            <person name="Sotto A."/>
            <person name="Molle V."/>
            <person name="Lavigne J.-P."/>
        </authorList>
    </citation>
    <scope>NUCLEOTIDE SEQUENCE</scope>
    <source>
        <strain evidence="5">NSP012P</strain>
    </source>
</reference>
<evidence type="ECO:0000256" key="3">
    <source>
        <dbReference type="SAM" id="Phobius"/>
    </source>
</evidence>